<dbReference type="EMBL" id="BGPR01005087">
    <property type="protein sequence ID" value="GBN06654.1"/>
    <property type="molecule type" value="Genomic_DNA"/>
</dbReference>
<keyword evidence="5" id="KW-1052">Target cell membrane</keyword>
<comment type="caution">
    <text evidence="15">The sequence shown here is derived from an EMBL/GenBank/DDBJ whole genome shotgun (WGS) entry which is preliminary data.</text>
</comment>
<dbReference type="GO" id="GO:0044218">
    <property type="term" value="C:other organism cell membrane"/>
    <property type="evidence" value="ECO:0007669"/>
    <property type="project" value="UniProtKB-KW"/>
</dbReference>
<organism evidence="15 16">
    <name type="scientific">Araneus ventricosus</name>
    <name type="common">Orbweaver spider</name>
    <name type="synonym">Epeira ventricosa</name>
    <dbReference type="NCBI Taxonomy" id="182803"/>
    <lineage>
        <taxon>Eukaryota</taxon>
        <taxon>Metazoa</taxon>
        <taxon>Ecdysozoa</taxon>
        <taxon>Arthropoda</taxon>
        <taxon>Chelicerata</taxon>
        <taxon>Arachnida</taxon>
        <taxon>Araneae</taxon>
        <taxon>Araneomorphae</taxon>
        <taxon>Entelegynae</taxon>
        <taxon>Araneoidea</taxon>
        <taxon>Araneidae</taxon>
        <taxon>Araneus</taxon>
    </lineage>
</organism>
<dbReference type="Pfam" id="PF00023">
    <property type="entry name" value="Ank"/>
    <property type="match status" value="4"/>
</dbReference>
<evidence type="ECO:0000256" key="14">
    <source>
        <dbReference type="SAM" id="MobiDB-lite"/>
    </source>
</evidence>
<dbReference type="Gene3D" id="1.25.40.20">
    <property type="entry name" value="Ankyrin repeat-containing domain"/>
    <property type="match status" value="7"/>
</dbReference>
<feature type="repeat" description="ANK" evidence="12">
    <location>
        <begin position="1060"/>
        <end position="1092"/>
    </location>
</feature>
<feature type="repeat" description="ANK" evidence="12">
    <location>
        <begin position="2005"/>
        <end position="2037"/>
    </location>
</feature>
<feature type="repeat" description="ANK" evidence="12">
    <location>
        <begin position="1847"/>
        <end position="1879"/>
    </location>
</feature>
<feature type="repeat" description="ANK" evidence="12">
    <location>
        <begin position="1192"/>
        <end position="1224"/>
    </location>
</feature>
<dbReference type="GO" id="GO:0090729">
    <property type="term" value="F:toxin activity"/>
    <property type="evidence" value="ECO:0007669"/>
    <property type="project" value="UniProtKB-KW"/>
</dbReference>
<dbReference type="GO" id="GO:0006887">
    <property type="term" value="P:exocytosis"/>
    <property type="evidence" value="ECO:0007669"/>
    <property type="project" value="UniProtKB-KW"/>
</dbReference>
<feature type="repeat" description="ANK" evidence="12">
    <location>
        <begin position="1550"/>
        <end position="1582"/>
    </location>
</feature>
<evidence type="ECO:0000256" key="9">
    <source>
        <dbReference type="ARBA" id="ARBA00023028"/>
    </source>
</evidence>
<keyword evidence="6" id="KW-0800">Toxin</keyword>
<feature type="repeat" description="ANK" evidence="12">
    <location>
        <begin position="1487"/>
        <end position="1519"/>
    </location>
</feature>
<feature type="region of interest" description="Disordered" evidence="14">
    <location>
        <begin position="2359"/>
        <end position="2379"/>
    </location>
</feature>
<dbReference type="InterPro" id="IPR011990">
    <property type="entry name" value="TPR-like_helical_dom_sf"/>
</dbReference>
<dbReference type="Proteomes" id="UP000499080">
    <property type="component" value="Unassembled WGS sequence"/>
</dbReference>
<evidence type="ECO:0000256" key="11">
    <source>
        <dbReference type="ARBA" id="ARBA00023298"/>
    </source>
</evidence>
<evidence type="ECO:0000256" key="4">
    <source>
        <dbReference type="ARBA" id="ARBA00022525"/>
    </source>
</evidence>
<gene>
    <name evidence="15" type="primary">ANK1_4</name>
    <name evidence="15" type="ORF">AVEN_137059_1</name>
</gene>
<feature type="repeat" description="ANK" evidence="12">
    <location>
        <begin position="1225"/>
        <end position="1257"/>
    </location>
</feature>
<dbReference type="PRINTS" id="PR01415">
    <property type="entry name" value="ANKYRIN"/>
</dbReference>
<evidence type="ECO:0000256" key="10">
    <source>
        <dbReference type="ARBA" id="ARBA00023043"/>
    </source>
</evidence>
<feature type="coiled-coil region" evidence="13">
    <location>
        <begin position="484"/>
        <end position="522"/>
    </location>
</feature>
<dbReference type="Gene3D" id="1.25.40.10">
    <property type="entry name" value="Tetratricopeptide repeat domain"/>
    <property type="match status" value="1"/>
</dbReference>
<dbReference type="InterPro" id="IPR002110">
    <property type="entry name" value="Ankyrin_rpt"/>
</dbReference>
<dbReference type="SUPFAM" id="SSF48403">
    <property type="entry name" value="Ankyrin repeat"/>
    <property type="match status" value="3"/>
</dbReference>
<feature type="repeat" description="ANK" evidence="12">
    <location>
        <begin position="1318"/>
        <end position="1350"/>
    </location>
</feature>
<proteinExistence type="predicted"/>
<keyword evidence="7" id="KW-0528">Neurotoxin</keyword>
<feature type="repeat" description="ANK" evidence="12">
    <location>
        <begin position="1720"/>
        <end position="1749"/>
    </location>
</feature>
<evidence type="ECO:0000313" key="16">
    <source>
        <dbReference type="Proteomes" id="UP000499080"/>
    </source>
</evidence>
<evidence type="ECO:0000256" key="5">
    <source>
        <dbReference type="ARBA" id="ARBA00022537"/>
    </source>
</evidence>
<keyword evidence="4" id="KW-0964">Secreted</keyword>
<sequence length="2379" mass="269002">MELYVQILSKFKNAVIDDDVDSCKVSFALMNYVNNSLNCETVKEYQQNAYEIFGNVNLICLACKSSAIKVLQHLLSNENRACSLPYLTKKSNLLPEEDDEERHNAIYYAIRSNKTGIPEILFGKWLDDYFEENSDRLDDLLSRALKDLKTRNVYISEDMKMYMKSKLVELRFFNETSQKKNTGKLNDIQNLKDLTILRIDFVLESITYLIKQFRNLEPNEEFLLSSNYIAKNIFILKSSVVCKVKLPWEEIEFCLIIFIRSCQNRFQKYPLYHFVLNKDRLLMHLDTFSQILIEIKDKVRCVNKSKNGKLLIDKINGIEKIVDLKELYDDFAQIRDLYSLEKIKNSIDLAMSANITKKCDQLSIVRALQVIGECMKNSDDSPNLSVDTYELLLSSLPDNIKEVIAQLRNSLSHAESLSLRSEIETSGQNFFKSIQSDITNMNFTIIGVIRTKKTMIMGNLLSKLKCCKDIDTMKLFLRQNHMFANSLQKELEEAQSLNVNSIEQLEKLVLELEREIRNDLNCAMELLRRIQDIVQSARGENTSDCSLECFKSDIPTDPEEIRQIFKDLSLLTSISQEIEIESLKKLETVNMPEDIAKIRKFLAHIASINELKTAKYFFRKIGYYSNLSNVSALLSLIERKIEARPIKEDDLKECERLIANFEKEIGSKASRLKEMFIKVHSLIQCEKTNLKYDQNDFQKILSWLRTLIQSGDEEYSNSFVTIMIDFQEKFEPLGLLTNFDKFLYEINIIFQSITSELRRGNFPKDLRLRESLSDILIFLEFHIGKIRWIKEFKQMLQSHKKQKLLNFSKKVPELGDQLKNMLSLKLSLLEKISNVCHENKLFFEKSECSQKKLKLLSAIEMLTLDLMTILGCLPNRLAHNAFFLDSDYPIINGKNLRNHLAHGNALLSIVLGDDRTDILLNAEKMRTHDLLTRERQIGKKIKNDPQRLKDCFEGDLSAVREQQRLFVALTEGKLETVEDCLSKGADMFGTDFRSQTSLHFAAKGPCFKMVKFVLQYNLDVSAVDINLQSALHVASFNGRLNVVEYLIQELNVSINRRDTDGRTPLHLASINGHTSVVKFLLEHQAEMASKDRLGNSALHYAVIHNHADVVGILLGKEQIAAANKTFLGLTILHLASENGHIELIVPLLEKMDVNIKSDLHYVPLHYAAKGGRADVVQFLVTNGAEINAKTLNGTTPLHLAAEKGHYAVVEKLLWHGADINAVDSDGWTALSFAVTEGYLAISRLLLEKGAFADRTRNSFDSPINLAARFGHHELVEMLRQKCDTASTISALHWAAYMGHLNIVEQLVNNEINIECDDNGYTALHLAAFHGHTDVVNFLISKGYDVNAKIGRNIFEQNFTDEDEDNCDTAVDIGGFNDASQLLPILEQESDEAALHPSSLRKPQDMNNVESDGSGYTALHLTTHKGHTDVVNFLISKGYDINAKGDMDKLQNNPIFDDQDNRRIALSFLERGNLNDLAQLFSILKIGPGQTALHLSSVPEYKDTVRSLLKNQANIYIKDETGITALQLIIREGMADILVDEKVPVNFADYDNYSPLQLGAAKGDLLFVKYCVQNGCDTSVRSKKTDLSALDVAVVNGHEEVVQYLIECGADVNAVSRDGTTALKLAVQENRKNVVNMLINNNAEISTEKEREFLLSAVTSGHEDMVEYFLTRNPENGDPGTKCLEFPLHTAVLLGHLNIVKRLLELQTRKDINARNEVFSTPLEIASRKGYCEIARLLLSNGADPNFSDDFPPLHFAVEMGDSEMVKILIKAGANSTLQMAGCSAIELAVINKNLDIMETLLELSKIYINYKGRNGHTLLHHAAVSGSIQIVKSLVDKGAAINGRDSTDAKPIHIAAKEGYQDIVEYFLIEGLDIDDRGENGWSLMHYAAAGNQSEICKFLIKNGLSANIVDSHGCTPLHVAAQMGKTNVLHTLLHYGAYYDFCNKSDETPCDVSMISNIHIRASFSFILSLFSAVKKNELPKVEALLNEGLRISKFGYANIKSVVNTSLLHYASWNGYEKIVDLLLKCNADPNIRSANGCTPLHYAAKFSHPRIVKALLRSGSMFDAECKYKKTPKDYATDRDVIELLDSMQEIRNNENFISGTVIGLGDLENAKTAIGVENTCGKTKIIPEKGFDTLDDEDPSVMDFEEAMSETLIEQEKYDEAQSLIENIYRNRKEILGDCNEKTLSAMTLMASVFCLQGKTKEAISIFEEALNKMRNVFGSDHAQTFQTQILITQLMCEEELENGNIAKALNLNLEILENLNKFPVITDFILQLKIKVAEVLLNLRKPGDALDVYKDVSEIQQDIYGLHHPGTSYTLSQIVETLSVMEEEERKRFIEKDPVFKRKLKIYKNIDKKRKLKIGPAPPRNQERSPKITD</sequence>
<evidence type="ECO:0000256" key="12">
    <source>
        <dbReference type="PROSITE-ProRule" id="PRU00023"/>
    </source>
</evidence>
<comment type="subcellular location">
    <subcellularLocation>
        <location evidence="2">Secreted</location>
    </subcellularLocation>
    <subcellularLocation>
        <location evidence="1">Target cell membrane</location>
    </subcellularLocation>
</comment>
<feature type="repeat" description="ANK" evidence="12">
    <location>
        <begin position="2038"/>
        <end position="2070"/>
    </location>
</feature>
<dbReference type="OrthoDB" id="539213at2759"/>
<feature type="repeat" description="ANK" evidence="12">
    <location>
        <begin position="1814"/>
        <end position="1846"/>
    </location>
</feature>
<dbReference type="GO" id="GO:0005576">
    <property type="term" value="C:extracellular region"/>
    <property type="evidence" value="ECO:0007669"/>
    <property type="project" value="UniProtKB-SubCell"/>
</dbReference>
<feature type="repeat" description="ANK" evidence="12">
    <location>
        <begin position="1127"/>
        <end position="1160"/>
    </location>
</feature>
<keyword evidence="3" id="KW-0268">Exocytosis</keyword>
<reference evidence="15 16" key="1">
    <citation type="journal article" date="2019" name="Sci. Rep.">
        <title>Orb-weaving spider Araneus ventricosus genome elucidates the spidroin gene catalogue.</title>
        <authorList>
            <person name="Kono N."/>
            <person name="Nakamura H."/>
            <person name="Ohtoshi R."/>
            <person name="Moran D.A.P."/>
            <person name="Shinohara A."/>
            <person name="Yoshida Y."/>
            <person name="Fujiwara M."/>
            <person name="Mori M."/>
            <person name="Tomita M."/>
            <person name="Arakawa K."/>
        </authorList>
    </citation>
    <scope>NUCLEOTIDE SEQUENCE [LARGE SCALE GENOMIC DNA]</scope>
</reference>
<feature type="repeat" description="ANK" evidence="12">
    <location>
        <begin position="1748"/>
        <end position="1780"/>
    </location>
</feature>
<accession>A0A4Y2KW13</accession>
<evidence type="ECO:0000256" key="2">
    <source>
        <dbReference type="ARBA" id="ARBA00004613"/>
    </source>
</evidence>
<feature type="repeat" description="ANK" evidence="12">
    <location>
        <begin position="993"/>
        <end position="1025"/>
    </location>
</feature>
<protein>
    <submittedName>
        <fullName evidence="15">Ankyrin-1</fullName>
    </submittedName>
</protein>
<keyword evidence="9" id="KW-0638">Presynaptic neurotoxin</keyword>
<feature type="repeat" description="ANK" evidence="12">
    <location>
        <begin position="1617"/>
        <end position="1649"/>
    </location>
</feature>
<keyword evidence="11" id="KW-1053">Target membrane</keyword>
<evidence type="ECO:0000313" key="15">
    <source>
        <dbReference type="EMBL" id="GBN06654.1"/>
    </source>
</evidence>
<dbReference type="GO" id="GO:0044231">
    <property type="term" value="C:host cell presynaptic membrane"/>
    <property type="evidence" value="ECO:0007669"/>
    <property type="project" value="UniProtKB-KW"/>
</dbReference>
<dbReference type="PROSITE" id="PS50088">
    <property type="entry name" value="ANK_REPEAT"/>
    <property type="match status" value="22"/>
</dbReference>
<dbReference type="Pfam" id="PF13637">
    <property type="entry name" value="Ank_4"/>
    <property type="match status" value="1"/>
</dbReference>
<feature type="repeat" description="ANK" evidence="12">
    <location>
        <begin position="1413"/>
        <end position="1445"/>
    </location>
</feature>
<evidence type="ECO:0000256" key="1">
    <source>
        <dbReference type="ARBA" id="ARBA00004175"/>
    </source>
</evidence>
<feature type="repeat" description="ANK" evidence="12">
    <location>
        <begin position="1286"/>
        <end position="1318"/>
    </location>
</feature>
<keyword evidence="16" id="KW-1185">Reference proteome</keyword>
<feature type="repeat" description="ANK" evidence="12">
    <location>
        <begin position="1093"/>
        <end position="1114"/>
    </location>
</feature>
<feature type="repeat" description="ANK" evidence="12">
    <location>
        <begin position="1913"/>
        <end position="1945"/>
    </location>
</feature>
<feature type="compositionally biased region" description="Basic and acidic residues" evidence="14">
    <location>
        <begin position="2370"/>
        <end position="2379"/>
    </location>
</feature>
<dbReference type="PROSITE" id="PS50297">
    <property type="entry name" value="ANK_REP_REGION"/>
    <property type="match status" value="18"/>
</dbReference>
<keyword evidence="10 12" id="KW-0040">ANK repeat</keyword>
<keyword evidence="8" id="KW-0677">Repeat</keyword>
<keyword evidence="11" id="KW-0472">Membrane</keyword>
<name>A0A4Y2KW13_ARAVE</name>
<keyword evidence="13" id="KW-0175">Coiled coil</keyword>
<feature type="repeat" description="ANK" evidence="12">
    <location>
        <begin position="1159"/>
        <end position="1191"/>
    </location>
</feature>
<evidence type="ECO:0000256" key="6">
    <source>
        <dbReference type="ARBA" id="ARBA00022656"/>
    </source>
</evidence>
<dbReference type="Pfam" id="PF12796">
    <property type="entry name" value="Ank_2"/>
    <property type="match status" value="7"/>
</dbReference>
<dbReference type="InterPro" id="IPR036770">
    <property type="entry name" value="Ankyrin_rpt-contain_sf"/>
</dbReference>
<dbReference type="SMART" id="SM00248">
    <property type="entry name" value="ANK"/>
    <property type="match status" value="30"/>
</dbReference>
<dbReference type="SUPFAM" id="SSF48452">
    <property type="entry name" value="TPR-like"/>
    <property type="match status" value="1"/>
</dbReference>
<dbReference type="InterPro" id="IPR051165">
    <property type="entry name" value="Multifunctional_ANK_Repeat"/>
</dbReference>
<evidence type="ECO:0000256" key="3">
    <source>
        <dbReference type="ARBA" id="ARBA00022483"/>
    </source>
</evidence>
<feature type="repeat" description="ANK" evidence="12">
    <location>
        <begin position="1584"/>
        <end position="1616"/>
    </location>
</feature>
<evidence type="ECO:0000256" key="7">
    <source>
        <dbReference type="ARBA" id="ARBA00022699"/>
    </source>
</evidence>
<dbReference type="PANTHER" id="PTHR24123:SF33">
    <property type="entry name" value="PROTEIN HOS4"/>
    <property type="match status" value="1"/>
</dbReference>
<feature type="repeat" description="ANK" evidence="12">
    <location>
        <begin position="1880"/>
        <end position="1912"/>
    </location>
</feature>
<dbReference type="Pfam" id="PF13424">
    <property type="entry name" value="TPR_12"/>
    <property type="match status" value="1"/>
</dbReference>
<dbReference type="PANTHER" id="PTHR24123">
    <property type="entry name" value="ANKYRIN REPEAT-CONTAINING"/>
    <property type="match status" value="1"/>
</dbReference>
<evidence type="ECO:0000256" key="13">
    <source>
        <dbReference type="SAM" id="Coils"/>
    </source>
</evidence>
<evidence type="ECO:0000256" key="8">
    <source>
        <dbReference type="ARBA" id="ARBA00022737"/>
    </source>
</evidence>